<evidence type="ECO:0000313" key="11">
    <source>
        <dbReference type="Proteomes" id="UP000759131"/>
    </source>
</evidence>
<evidence type="ECO:0000256" key="3">
    <source>
        <dbReference type="ARBA" id="ARBA00012628"/>
    </source>
</evidence>
<dbReference type="PANTHER" id="PTHR12000">
    <property type="entry name" value="HEMOGLOBINASE FAMILY MEMBER"/>
    <property type="match status" value="1"/>
</dbReference>
<dbReference type="GO" id="GO:0006624">
    <property type="term" value="P:vacuolar protein processing"/>
    <property type="evidence" value="ECO:0007669"/>
    <property type="project" value="TreeGrafter"/>
</dbReference>
<protein>
    <recommendedName>
        <fullName evidence="3">legumain</fullName>
        <ecNumber evidence="3">3.4.22.34</ecNumber>
    </recommendedName>
</protein>
<evidence type="ECO:0000256" key="5">
    <source>
        <dbReference type="ARBA" id="ARBA00022729"/>
    </source>
</evidence>
<feature type="active site" description="Nucleophile" evidence="8">
    <location>
        <position position="207"/>
    </location>
</feature>
<dbReference type="CDD" id="cd21115">
    <property type="entry name" value="legumain_C"/>
    <property type="match status" value="1"/>
</dbReference>
<feature type="domain" description="Legumain prodomain" evidence="9">
    <location>
        <begin position="363"/>
        <end position="452"/>
    </location>
</feature>
<dbReference type="InterPro" id="IPR001096">
    <property type="entry name" value="Peptidase_C13"/>
</dbReference>
<evidence type="ECO:0000256" key="8">
    <source>
        <dbReference type="PIRSR" id="PIRSR019663-1"/>
    </source>
</evidence>
<keyword evidence="6" id="KW-0378">Hydrolase</keyword>
<dbReference type="Pfam" id="PF20985">
    <property type="entry name" value="Legum_prodom"/>
    <property type="match status" value="1"/>
</dbReference>
<evidence type="ECO:0000256" key="4">
    <source>
        <dbReference type="ARBA" id="ARBA00022670"/>
    </source>
</evidence>
<dbReference type="Gene3D" id="1.10.132.130">
    <property type="match status" value="1"/>
</dbReference>
<feature type="active site" evidence="8">
    <location>
        <position position="166"/>
    </location>
</feature>
<name>A0A7R9L1G8_9ACAR</name>
<dbReference type="OrthoDB" id="6506844at2759"/>
<keyword evidence="4" id="KW-0645">Protease</keyword>
<dbReference type="EMBL" id="CAJPIZ010012019">
    <property type="protein sequence ID" value="CAG2113471.1"/>
    <property type="molecule type" value="Genomic_DNA"/>
</dbReference>
<sequence length="481" mass="54780">MVKYILSNNDRGPTHELFYIITLCLLSVNAVPFNHELSLLNDDPTGKVWVVLCASGKGWYPNYGIQADVYHSYQLVKEHGIPEEQIIIMHYDDIATHKSNPTPGKIINEPNGTNVYEGLPKHYTGKDVTPENFLGVLQGSDALAKAGKKVLKGGPNDRIFVYLMDHGAPGLVFFPDKQLHADDLNKALVSMHQAKKYSQMVFYLEACESGSMFNKILPDNINVYAVTATKPDEDGWFYYDDDTYNTCLGTYFAAMWFDDWRHNDPTVETFDQEFAYFTKHSNFKFEGSNCSQHAQHYGDLSLAKLTLSQFLGSKKLPQSESKSVLMNENIKFVKSREAAVYVLQQNIIHAKDVNEKLRFTEELQTLLNGRQTIDQHMTEYVNSIQHLLTVDSNTILNTKQELNNRQCYRQLVDNYAKQCLDLGQNSYGLQKLQTFVNICETMRESSDADIAVNQLIQHCRHFCKVCQIDDQLLNGLLSECS</sequence>
<dbReference type="FunFam" id="3.40.50.1460:FF:000006">
    <property type="entry name" value="Legumain"/>
    <property type="match status" value="1"/>
</dbReference>
<dbReference type="PIRSF" id="PIRSF019663">
    <property type="entry name" value="Legumain"/>
    <property type="match status" value="1"/>
</dbReference>
<dbReference type="Gene3D" id="3.40.50.1460">
    <property type="match status" value="1"/>
</dbReference>
<comment type="similarity">
    <text evidence="2">Belongs to the peptidase C13 family.</text>
</comment>
<dbReference type="AlphaFoldDB" id="A0A7R9L1G8"/>
<gene>
    <name evidence="10" type="ORF">OSB1V03_LOCUS13440</name>
</gene>
<accession>A0A7R9L1G8</accession>
<evidence type="ECO:0000256" key="2">
    <source>
        <dbReference type="ARBA" id="ARBA00009941"/>
    </source>
</evidence>
<dbReference type="InterPro" id="IPR046427">
    <property type="entry name" value="Legumain_prodom_sf"/>
</dbReference>
<proteinExistence type="inferred from homology"/>
<evidence type="ECO:0000256" key="6">
    <source>
        <dbReference type="ARBA" id="ARBA00022801"/>
    </source>
</evidence>
<dbReference type="Proteomes" id="UP000759131">
    <property type="component" value="Unassembled WGS sequence"/>
</dbReference>
<keyword evidence="5" id="KW-0732">Signal</keyword>
<organism evidence="10">
    <name type="scientific">Medioppia subpectinata</name>
    <dbReference type="NCBI Taxonomy" id="1979941"/>
    <lineage>
        <taxon>Eukaryota</taxon>
        <taxon>Metazoa</taxon>
        <taxon>Ecdysozoa</taxon>
        <taxon>Arthropoda</taxon>
        <taxon>Chelicerata</taxon>
        <taxon>Arachnida</taxon>
        <taxon>Acari</taxon>
        <taxon>Acariformes</taxon>
        <taxon>Sarcoptiformes</taxon>
        <taxon>Oribatida</taxon>
        <taxon>Brachypylina</taxon>
        <taxon>Oppioidea</taxon>
        <taxon>Oppiidae</taxon>
        <taxon>Medioppia</taxon>
    </lineage>
</organism>
<dbReference type="PRINTS" id="PR00776">
    <property type="entry name" value="HEMOGLOBNASE"/>
</dbReference>
<dbReference type="InterPro" id="IPR048501">
    <property type="entry name" value="Legum_prodom"/>
</dbReference>
<evidence type="ECO:0000313" key="10">
    <source>
        <dbReference type="EMBL" id="CAD7633041.1"/>
    </source>
</evidence>
<keyword evidence="11" id="KW-1185">Reference proteome</keyword>
<dbReference type="Pfam" id="PF01650">
    <property type="entry name" value="Peptidase_C13"/>
    <property type="match status" value="1"/>
</dbReference>
<reference evidence="10" key="1">
    <citation type="submission" date="2020-11" db="EMBL/GenBank/DDBJ databases">
        <authorList>
            <person name="Tran Van P."/>
        </authorList>
    </citation>
    <scope>NUCLEOTIDE SEQUENCE</scope>
</reference>
<keyword evidence="7" id="KW-0788">Thiol protease</keyword>
<evidence type="ECO:0000256" key="7">
    <source>
        <dbReference type="ARBA" id="ARBA00022807"/>
    </source>
</evidence>
<evidence type="ECO:0000259" key="9">
    <source>
        <dbReference type="Pfam" id="PF20985"/>
    </source>
</evidence>
<evidence type="ECO:0000256" key="1">
    <source>
        <dbReference type="ARBA" id="ARBA00000810"/>
    </source>
</evidence>
<dbReference type="EMBL" id="OC866594">
    <property type="protein sequence ID" value="CAD7633041.1"/>
    <property type="molecule type" value="Genomic_DNA"/>
</dbReference>
<dbReference type="GO" id="GO:0051603">
    <property type="term" value="P:proteolysis involved in protein catabolic process"/>
    <property type="evidence" value="ECO:0007669"/>
    <property type="project" value="TreeGrafter"/>
</dbReference>
<dbReference type="PANTHER" id="PTHR12000:SF42">
    <property type="entry name" value="LEGUMAIN"/>
    <property type="match status" value="1"/>
</dbReference>
<dbReference type="GO" id="GO:0005773">
    <property type="term" value="C:vacuole"/>
    <property type="evidence" value="ECO:0007669"/>
    <property type="project" value="GOC"/>
</dbReference>
<dbReference type="EC" id="3.4.22.34" evidence="3"/>
<comment type="catalytic activity">
    <reaction evidence="1">
        <text>Hydrolysis of proteins and small molecule substrates at -Asn-|-Xaa- bonds.</text>
        <dbReference type="EC" id="3.4.22.34"/>
    </reaction>
</comment>
<dbReference type="GO" id="GO:0004197">
    <property type="term" value="F:cysteine-type endopeptidase activity"/>
    <property type="evidence" value="ECO:0007669"/>
    <property type="project" value="UniProtKB-EC"/>
</dbReference>